<proteinExistence type="predicted"/>
<sequence length="64" mass="6480">MDISAEAVFLPQHAQGLDHQLGGAVRAAGHRGAEEKPLNIVAAVKGDGQLAKLPGCEGGPGRIV</sequence>
<reference evidence="1" key="1">
    <citation type="submission" date="2019-08" db="EMBL/GenBank/DDBJ databases">
        <authorList>
            <person name="Kucharzyk K."/>
            <person name="Murdoch R.W."/>
            <person name="Higgins S."/>
            <person name="Loffler F."/>
        </authorList>
    </citation>
    <scope>NUCLEOTIDE SEQUENCE</scope>
</reference>
<protein>
    <submittedName>
        <fullName evidence="1">Uncharacterized protein</fullName>
    </submittedName>
</protein>
<dbReference type="AlphaFoldDB" id="A0A645IIW9"/>
<accession>A0A645IIW9</accession>
<evidence type="ECO:0000313" key="1">
    <source>
        <dbReference type="EMBL" id="MPN51070.1"/>
    </source>
</evidence>
<dbReference type="EMBL" id="VSSQ01115783">
    <property type="protein sequence ID" value="MPN51070.1"/>
    <property type="molecule type" value="Genomic_DNA"/>
</dbReference>
<gene>
    <name evidence="1" type="ORF">SDC9_198711</name>
</gene>
<organism evidence="1">
    <name type="scientific">bioreactor metagenome</name>
    <dbReference type="NCBI Taxonomy" id="1076179"/>
    <lineage>
        <taxon>unclassified sequences</taxon>
        <taxon>metagenomes</taxon>
        <taxon>ecological metagenomes</taxon>
    </lineage>
</organism>
<comment type="caution">
    <text evidence="1">The sequence shown here is derived from an EMBL/GenBank/DDBJ whole genome shotgun (WGS) entry which is preliminary data.</text>
</comment>
<name>A0A645IIW9_9ZZZZ</name>